<feature type="transmembrane region" description="Helical" evidence="8">
    <location>
        <begin position="12"/>
        <end position="31"/>
    </location>
</feature>
<dbReference type="InterPro" id="IPR004761">
    <property type="entry name" value="Spore_GerAB"/>
</dbReference>
<feature type="transmembrane region" description="Helical" evidence="8">
    <location>
        <begin position="82"/>
        <end position="110"/>
    </location>
</feature>
<name>A0A6I0F9B7_9FIRM</name>
<feature type="transmembrane region" description="Helical" evidence="8">
    <location>
        <begin position="122"/>
        <end position="139"/>
    </location>
</feature>
<evidence type="ECO:0000256" key="3">
    <source>
        <dbReference type="ARBA" id="ARBA00022448"/>
    </source>
</evidence>
<keyword evidence="10" id="KW-1185">Reference proteome</keyword>
<evidence type="ECO:0000256" key="5">
    <source>
        <dbReference type="ARBA" id="ARBA00022692"/>
    </source>
</evidence>
<keyword evidence="5 8" id="KW-0812">Transmembrane</keyword>
<feature type="transmembrane region" description="Helical" evidence="8">
    <location>
        <begin position="275"/>
        <end position="297"/>
    </location>
</feature>
<evidence type="ECO:0000256" key="1">
    <source>
        <dbReference type="ARBA" id="ARBA00004141"/>
    </source>
</evidence>
<feature type="transmembrane region" description="Helical" evidence="8">
    <location>
        <begin position="185"/>
        <end position="207"/>
    </location>
</feature>
<dbReference type="GO" id="GO:0009847">
    <property type="term" value="P:spore germination"/>
    <property type="evidence" value="ECO:0007669"/>
    <property type="project" value="InterPro"/>
</dbReference>
<dbReference type="Proteomes" id="UP000432715">
    <property type="component" value="Unassembled WGS sequence"/>
</dbReference>
<evidence type="ECO:0000313" key="9">
    <source>
        <dbReference type="EMBL" id="KAB3534866.1"/>
    </source>
</evidence>
<evidence type="ECO:0000256" key="7">
    <source>
        <dbReference type="ARBA" id="ARBA00023136"/>
    </source>
</evidence>
<dbReference type="GO" id="GO:0016020">
    <property type="term" value="C:membrane"/>
    <property type="evidence" value="ECO:0007669"/>
    <property type="project" value="UniProtKB-SubCell"/>
</dbReference>
<dbReference type="PANTHER" id="PTHR34975:SF2">
    <property type="entry name" value="SPORE GERMINATION PROTEIN A2"/>
    <property type="match status" value="1"/>
</dbReference>
<feature type="transmembrane region" description="Helical" evidence="8">
    <location>
        <begin position="43"/>
        <end position="62"/>
    </location>
</feature>
<evidence type="ECO:0000256" key="4">
    <source>
        <dbReference type="ARBA" id="ARBA00022544"/>
    </source>
</evidence>
<sequence length="366" mass="41348">MSISENSSVKISLYQFLLIILAQLGGAIIIYLPGVNEAGHDVWISNIFASIVAYIVVLSHYLPQSQYQDHSMTKIIKNNWGVFLGAIVNIYYFLFFYFLATLIISDVYYFGEITMPETPGSIFIIFFIVPAIYAVKLGLETIARLIELLIPATVIVFCGLFILLIPKLDFLNITPIMAEGFRPVFLGAIPNMNFPYAQILPIVFLYKNISLKNSSKSKLLKYMCFSILTATILLTLRSIASIAAFDEATLITRTFPPFSAIRLIELGDVIERLDALFLAIFYCVTFMKFILTYYAMCEITSEFFDIKDVKTFALPIGLLCGVSMPLFVPRFDFILTSTVPYFLLSIPLFAPIPILLYLTIRVRSQI</sequence>
<proteinExistence type="inferred from homology"/>
<feature type="transmembrane region" description="Helical" evidence="8">
    <location>
        <begin position="146"/>
        <end position="165"/>
    </location>
</feature>
<evidence type="ECO:0000313" key="10">
    <source>
        <dbReference type="Proteomes" id="UP000432715"/>
    </source>
</evidence>
<comment type="similarity">
    <text evidence="2">Belongs to the amino acid-polyamine-organocation (APC) superfamily. Spore germination protein (SGP) (TC 2.A.3.9) family.</text>
</comment>
<keyword evidence="3" id="KW-0813">Transport</keyword>
<comment type="caution">
    <text evidence="9">The sequence shown here is derived from an EMBL/GenBank/DDBJ whole genome shotgun (WGS) entry which is preliminary data.</text>
</comment>
<dbReference type="RefSeq" id="WP_151861036.1">
    <property type="nucleotide sequence ID" value="NZ_WBZC01000024.1"/>
</dbReference>
<keyword evidence="7 8" id="KW-0472">Membrane</keyword>
<dbReference type="AlphaFoldDB" id="A0A6I0F9B7"/>
<keyword evidence="4" id="KW-0309">Germination</keyword>
<dbReference type="EMBL" id="WBZC01000024">
    <property type="protein sequence ID" value="KAB3534866.1"/>
    <property type="molecule type" value="Genomic_DNA"/>
</dbReference>
<accession>A0A6I0F9B7</accession>
<feature type="transmembrane region" description="Helical" evidence="8">
    <location>
        <begin position="309"/>
        <end position="328"/>
    </location>
</feature>
<dbReference type="Pfam" id="PF03845">
    <property type="entry name" value="Spore_permease"/>
    <property type="match status" value="1"/>
</dbReference>
<protein>
    <submittedName>
        <fullName evidence="9">GerAB/ArcD/ProY family transporter</fullName>
    </submittedName>
</protein>
<organism evidence="9 10">
    <name type="scientific">Alkaliphilus pronyensis</name>
    <dbReference type="NCBI Taxonomy" id="1482732"/>
    <lineage>
        <taxon>Bacteria</taxon>
        <taxon>Bacillati</taxon>
        <taxon>Bacillota</taxon>
        <taxon>Clostridia</taxon>
        <taxon>Peptostreptococcales</taxon>
        <taxon>Natronincolaceae</taxon>
        <taxon>Alkaliphilus</taxon>
    </lineage>
</organism>
<keyword evidence="6 8" id="KW-1133">Transmembrane helix</keyword>
<dbReference type="PANTHER" id="PTHR34975">
    <property type="entry name" value="SPORE GERMINATION PROTEIN A2"/>
    <property type="match status" value="1"/>
</dbReference>
<dbReference type="NCBIfam" id="TIGR00912">
    <property type="entry name" value="2A0309"/>
    <property type="match status" value="1"/>
</dbReference>
<evidence type="ECO:0000256" key="6">
    <source>
        <dbReference type="ARBA" id="ARBA00022989"/>
    </source>
</evidence>
<evidence type="ECO:0000256" key="8">
    <source>
        <dbReference type="SAM" id="Phobius"/>
    </source>
</evidence>
<reference evidence="9 10" key="1">
    <citation type="submission" date="2019-10" db="EMBL/GenBank/DDBJ databases">
        <title>Alkaliphilus serpentinus sp. nov. and Alkaliphilus pronyensis sp. nov., two novel anaerobic alkaliphilic species isolated from the serpentinized-hosted hydrothermal field of the Prony Bay (New Caledonia).</title>
        <authorList>
            <person name="Postec A."/>
        </authorList>
    </citation>
    <scope>NUCLEOTIDE SEQUENCE [LARGE SCALE GENOMIC DNA]</scope>
    <source>
        <strain evidence="9 10">LacV</strain>
    </source>
</reference>
<comment type="subcellular location">
    <subcellularLocation>
        <location evidence="1">Membrane</location>
        <topology evidence="1">Multi-pass membrane protein</topology>
    </subcellularLocation>
</comment>
<evidence type="ECO:0000256" key="2">
    <source>
        <dbReference type="ARBA" id="ARBA00007998"/>
    </source>
</evidence>
<feature type="transmembrane region" description="Helical" evidence="8">
    <location>
        <begin position="219"/>
        <end position="245"/>
    </location>
</feature>
<feature type="transmembrane region" description="Helical" evidence="8">
    <location>
        <begin position="340"/>
        <end position="360"/>
    </location>
</feature>
<gene>
    <name evidence="9" type="ORF">F8154_07720</name>
</gene>
<dbReference type="OrthoDB" id="1675410at2"/>